<feature type="transmembrane region" description="Helical" evidence="6">
    <location>
        <begin position="843"/>
        <end position="867"/>
    </location>
</feature>
<organism evidence="8 9">
    <name type="scientific">Rathayibacter oskolensis</name>
    <dbReference type="NCBI Taxonomy" id="1891671"/>
    <lineage>
        <taxon>Bacteria</taxon>
        <taxon>Bacillati</taxon>
        <taxon>Actinomycetota</taxon>
        <taxon>Actinomycetes</taxon>
        <taxon>Micrococcales</taxon>
        <taxon>Microbacteriaceae</taxon>
        <taxon>Rathayibacter</taxon>
    </lineage>
</organism>
<feature type="transmembrane region" description="Helical" evidence="6">
    <location>
        <begin position="283"/>
        <end position="304"/>
    </location>
</feature>
<accession>A0A1X7PGA8</accession>
<evidence type="ECO:0000256" key="1">
    <source>
        <dbReference type="ARBA" id="ARBA00004651"/>
    </source>
</evidence>
<proteinExistence type="predicted"/>
<evidence type="ECO:0000256" key="3">
    <source>
        <dbReference type="ARBA" id="ARBA00022692"/>
    </source>
</evidence>
<evidence type="ECO:0000313" key="8">
    <source>
        <dbReference type="EMBL" id="SMH50437.1"/>
    </source>
</evidence>
<evidence type="ECO:0000256" key="4">
    <source>
        <dbReference type="ARBA" id="ARBA00022989"/>
    </source>
</evidence>
<dbReference type="EMBL" id="FXBM01000004">
    <property type="protein sequence ID" value="SMH50437.1"/>
    <property type="molecule type" value="Genomic_DNA"/>
</dbReference>
<keyword evidence="4 6" id="KW-1133">Transmembrane helix</keyword>
<dbReference type="STRING" id="1891671.SAMN06295885_3541"/>
<evidence type="ECO:0000256" key="6">
    <source>
        <dbReference type="SAM" id="Phobius"/>
    </source>
</evidence>
<feature type="transmembrane region" description="Helical" evidence="6">
    <location>
        <begin position="438"/>
        <end position="462"/>
    </location>
</feature>
<evidence type="ECO:0000256" key="2">
    <source>
        <dbReference type="ARBA" id="ARBA00022475"/>
    </source>
</evidence>
<evidence type="ECO:0000313" key="9">
    <source>
        <dbReference type="Proteomes" id="UP000193711"/>
    </source>
</evidence>
<feature type="transmembrane region" description="Helical" evidence="6">
    <location>
        <begin position="324"/>
        <end position="343"/>
    </location>
</feature>
<evidence type="ECO:0000259" key="7">
    <source>
        <dbReference type="Pfam" id="PF02687"/>
    </source>
</evidence>
<feature type="transmembrane region" description="Helical" evidence="6">
    <location>
        <begin position="887"/>
        <end position="907"/>
    </location>
</feature>
<feature type="transmembrane region" description="Helical" evidence="6">
    <location>
        <begin position="387"/>
        <end position="410"/>
    </location>
</feature>
<keyword evidence="5 6" id="KW-0472">Membrane</keyword>
<dbReference type="AlphaFoldDB" id="A0A1X7PGA8"/>
<evidence type="ECO:0000256" key="5">
    <source>
        <dbReference type="ARBA" id="ARBA00023136"/>
    </source>
</evidence>
<reference evidence="9" key="1">
    <citation type="submission" date="2017-04" db="EMBL/GenBank/DDBJ databases">
        <authorList>
            <person name="Varghese N."/>
            <person name="Submissions S."/>
        </authorList>
    </citation>
    <scope>NUCLEOTIDE SEQUENCE [LARGE SCALE GENOMIC DNA]</scope>
    <source>
        <strain evidence="9">VKM Ac-2121</strain>
    </source>
</reference>
<keyword evidence="2" id="KW-1003">Cell membrane</keyword>
<keyword evidence="9" id="KW-1185">Reference proteome</keyword>
<dbReference type="Proteomes" id="UP000193711">
    <property type="component" value="Unassembled WGS sequence"/>
</dbReference>
<name>A0A1X7PGA8_9MICO</name>
<feature type="transmembrane region" description="Helical" evidence="6">
    <location>
        <begin position="235"/>
        <end position="262"/>
    </location>
</feature>
<sequence length="920" mass="89994">MASGLVIGVTGSVAATTDAAAREAVDGAIGLDGAVVITADTASDAAQQDAAVRELLADRFTSADITRSETAGPIAVDGVASGVEFVADPGLPDAATLVDGAWPAAGQTAVQASAAQALGLAVGDTVTAEGADLEVSGTWQPTDPLAPRWAAVPASTSGRDGDTAGPLLVTADELAGPSTSRWVVVPGDQSLADVARAADRAALTDAFAVSGAAGAVTVSGGLAETAARAVRTSDAAAGLTAAALLLLLVVVIVGSSRLIVLGARRRASADELLRARGASRGQLIRWSMGEVVAVAAPAAVIGAVVGHLVSTVVTPQAGWSLEGVLGVVALVAALIVTAAVQPVPLTRPRRRSAGALRGVGIALLLAAAAVAVWQLDSATGELGVAGIAAVPLLVLALALAATAGASAWVLRRTRLGRTTRAPWLFVALRSLRARATSFSATALVVVLASALCVAAAVLPAAVTTAERSVAVDENGAELRAGFALGPIVTVGDEPAPVAVIAEAPEVAAAAAVLTTDVEVGDDQLTAVVLPAARAEALTGIAFAPRSQRPSGIGGTAVGIGIGITSRGFGGTLSGTAWLASADGALAAIDLGAAPVGAEAVLTGALPAGFADAELLTIDLRLEGADSATVTLDEVSGLDAQGAATAEIAADRLSRDAFSLSSGQQRATIVVDGTDAPLPVALSASAAALLGLAVGDELDVSRTSGRDLPATVAAIVPVVPGAEGARSLAIDTADFARASLDSSSSLPTPSDVWVATDDPKAVARVVAANADSSWTVRGGGSPFVSAGVAVWGVAAAVAVLMALVALAANGALLRRLRAGDEAALAALGLTARERRARRLVENGIVAGASVIAGALVGAAASALCLPAASALAVGGATRPAPLSAVDGPLLLGLLGALLVAVVGGVVAASHERRDTTTGARR</sequence>
<dbReference type="Pfam" id="PF02687">
    <property type="entry name" value="FtsX"/>
    <property type="match status" value="1"/>
</dbReference>
<keyword evidence="3 6" id="KW-0812">Transmembrane</keyword>
<dbReference type="InterPro" id="IPR003838">
    <property type="entry name" value="ABC3_permease_C"/>
</dbReference>
<feature type="domain" description="ABC3 transporter permease C-terminal" evidence="7">
    <location>
        <begin position="242"/>
        <end position="338"/>
    </location>
</feature>
<comment type="subcellular location">
    <subcellularLocation>
        <location evidence="1">Cell membrane</location>
        <topology evidence="1">Multi-pass membrane protein</topology>
    </subcellularLocation>
</comment>
<gene>
    <name evidence="8" type="ORF">SAMN06295885_3541</name>
</gene>
<feature type="transmembrane region" description="Helical" evidence="6">
    <location>
        <begin position="355"/>
        <end position="375"/>
    </location>
</feature>
<protein>
    <recommendedName>
        <fullName evidence="7">ABC3 transporter permease C-terminal domain-containing protein</fullName>
    </recommendedName>
</protein>
<feature type="transmembrane region" description="Helical" evidence="6">
    <location>
        <begin position="787"/>
        <end position="807"/>
    </location>
</feature>